<sequence>MSEVAAAHGPLVAVLAPTGRDAAVASAVLTRAGFAVRAFADMAALCAAIGDSDDVGVLLVAEEALTAGPRAALLRTLAAQPSWSDLPVVLLTGEDALSRGVPPAAAALAAAANVTLLERPVRVATLATTLGAALRARRRQLDLRDHLAERARAEATLRASEERERAARGDAEHANAAKAQFLAMMSHELRTPLNAIAGYAQLIGLGLRGPVTPAMREDLARIDRSQRHLLSLINDILNFAKIEAGHVDVVVRPVPLAEVLASVEPLVAPQLQAKAQHYADDSGDCDAVILADPEKVRQVVLNLLSNAIKFTPPRGSIAVHCAVEGDAARVQVTDSGVGIPAHQLGAIFEPFVQINRNFTSDHQGTGLGLAISRDLARRMGGDIAVTSTQGVGTTFTLTLPLAPASRAPAAASDHRPNQ</sequence>
<dbReference type="SMART" id="SM00388">
    <property type="entry name" value="HisKA"/>
    <property type="match status" value="1"/>
</dbReference>
<keyword evidence="8" id="KW-1185">Reference proteome</keyword>
<dbReference type="RefSeq" id="WP_284350072.1">
    <property type="nucleotide sequence ID" value="NZ_BRXS01000003.1"/>
</dbReference>
<dbReference type="SUPFAM" id="SSF47384">
    <property type="entry name" value="Homodimeric domain of signal transducing histidine kinase"/>
    <property type="match status" value="1"/>
</dbReference>
<evidence type="ECO:0000313" key="7">
    <source>
        <dbReference type="EMBL" id="GLC25617.1"/>
    </source>
</evidence>
<dbReference type="InterPro" id="IPR036890">
    <property type="entry name" value="HATPase_C_sf"/>
</dbReference>
<dbReference type="InterPro" id="IPR011006">
    <property type="entry name" value="CheY-like_superfamily"/>
</dbReference>
<dbReference type="GO" id="GO:0000155">
    <property type="term" value="F:phosphorelay sensor kinase activity"/>
    <property type="evidence" value="ECO:0007669"/>
    <property type="project" value="InterPro"/>
</dbReference>
<dbReference type="InterPro" id="IPR003661">
    <property type="entry name" value="HisK_dim/P_dom"/>
</dbReference>
<reference evidence="7" key="1">
    <citation type="submission" date="2022-08" db="EMBL/GenBank/DDBJ databases">
        <title>Draft genome sequencing of Roseisolibacter agri AW1220.</title>
        <authorList>
            <person name="Tobiishi Y."/>
            <person name="Tonouchi A."/>
        </authorList>
    </citation>
    <scope>NUCLEOTIDE SEQUENCE</scope>
    <source>
        <strain evidence="7">AW1220</strain>
    </source>
</reference>
<dbReference type="PROSITE" id="PS50109">
    <property type="entry name" value="HIS_KIN"/>
    <property type="match status" value="1"/>
</dbReference>
<dbReference type="AlphaFoldDB" id="A0AA37V2R9"/>
<dbReference type="EC" id="2.7.13.3" evidence="2"/>
<comment type="caution">
    <text evidence="7">The sequence shown here is derived from an EMBL/GenBank/DDBJ whole genome shotgun (WGS) entry which is preliminary data.</text>
</comment>
<dbReference type="PANTHER" id="PTHR43047">
    <property type="entry name" value="TWO-COMPONENT HISTIDINE PROTEIN KINASE"/>
    <property type="match status" value="1"/>
</dbReference>
<dbReference type="CDD" id="cd00082">
    <property type="entry name" value="HisKA"/>
    <property type="match status" value="1"/>
</dbReference>
<organism evidence="7 8">
    <name type="scientific">Roseisolibacter agri</name>
    <dbReference type="NCBI Taxonomy" id="2014610"/>
    <lineage>
        <taxon>Bacteria</taxon>
        <taxon>Pseudomonadati</taxon>
        <taxon>Gemmatimonadota</taxon>
        <taxon>Gemmatimonadia</taxon>
        <taxon>Gemmatimonadales</taxon>
        <taxon>Gemmatimonadaceae</taxon>
        <taxon>Roseisolibacter</taxon>
    </lineage>
</organism>
<evidence type="ECO:0000256" key="4">
    <source>
        <dbReference type="ARBA" id="ARBA00022679"/>
    </source>
</evidence>
<dbReference type="InterPro" id="IPR005467">
    <property type="entry name" value="His_kinase_dom"/>
</dbReference>
<accession>A0AA37V2R9</accession>
<dbReference type="EMBL" id="BRXS01000003">
    <property type="protein sequence ID" value="GLC25617.1"/>
    <property type="molecule type" value="Genomic_DNA"/>
</dbReference>
<dbReference type="InterPro" id="IPR036097">
    <property type="entry name" value="HisK_dim/P_sf"/>
</dbReference>
<dbReference type="CDD" id="cd16922">
    <property type="entry name" value="HATPase_EvgS-ArcB-TorS-like"/>
    <property type="match status" value="1"/>
</dbReference>
<keyword evidence="4" id="KW-0808">Transferase</keyword>
<comment type="catalytic activity">
    <reaction evidence="1">
        <text>ATP + protein L-histidine = ADP + protein N-phospho-L-histidine.</text>
        <dbReference type="EC" id="2.7.13.3"/>
    </reaction>
</comment>
<dbReference type="FunFam" id="3.30.565.10:FF:000006">
    <property type="entry name" value="Sensor histidine kinase WalK"/>
    <property type="match status" value="1"/>
</dbReference>
<dbReference type="Gene3D" id="1.10.287.130">
    <property type="match status" value="1"/>
</dbReference>
<dbReference type="InterPro" id="IPR003594">
    <property type="entry name" value="HATPase_dom"/>
</dbReference>
<dbReference type="Pfam" id="PF00512">
    <property type="entry name" value="HisKA"/>
    <property type="match status" value="1"/>
</dbReference>
<dbReference type="Pfam" id="PF02518">
    <property type="entry name" value="HATPase_c"/>
    <property type="match status" value="1"/>
</dbReference>
<dbReference type="PRINTS" id="PR00344">
    <property type="entry name" value="BCTRLSENSOR"/>
</dbReference>
<keyword evidence="5" id="KW-0418">Kinase</keyword>
<feature type="domain" description="Histidine kinase" evidence="6">
    <location>
        <begin position="184"/>
        <end position="403"/>
    </location>
</feature>
<evidence type="ECO:0000256" key="3">
    <source>
        <dbReference type="ARBA" id="ARBA00022553"/>
    </source>
</evidence>
<dbReference type="SUPFAM" id="SSF52172">
    <property type="entry name" value="CheY-like"/>
    <property type="match status" value="1"/>
</dbReference>
<evidence type="ECO:0000256" key="1">
    <source>
        <dbReference type="ARBA" id="ARBA00000085"/>
    </source>
</evidence>
<proteinExistence type="predicted"/>
<dbReference type="InterPro" id="IPR004358">
    <property type="entry name" value="Sig_transdc_His_kin-like_C"/>
</dbReference>
<evidence type="ECO:0000256" key="2">
    <source>
        <dbReference type="ARBA" id="ARBA00012438"/>
    </source>
</evidence>
<dbReference type="SUPFAM" id="SSF55874">
    <property type="entry name" value="ATPase domain of HSP90 chaperone/DNA topoisomerase II/histidine kinase"/>
    <property type="match status" value="1"/>
</dbReference>
<keyword evidence="3" id="KW-0597">Phosphoprotein</keyword>
<evidence type="ECO:0000313" key="8">
    <source>
        <dbReference type="Proteomes" id="UP001161325"/>
    </source>
</evidence>
<gene>
    <name evidence="7" type="ORF">rosag_21300</name>
</gene>
<name>A0AA37V2R9_9BACT</name>
<dbReference type="Gene3D" id="3.30.565.10">
    <property type="entry name" value="Histidine kinase-like ATPase, C-terminal domain"/>
    <property type="match status" value="1"/>
</dbReference>
<evidence type="ECO:0000259" key="6">
    <source>
        <dbReference type="PROSITE" id="PS50109"/>
    </source>
</evidence>
<dbReference type="SMART" id="SM00387">
    <property type="entry name" value="HATPase_c"/>
    <property type="match status" value="1"/>
</dbReference>
<protein>
    <recommendedName>
        <fullName evidence="2">histidine kinase</fullName>
        <ecNumber evidence="2">2.7.13.3</ecNumber>
    </recommendedName>
</protein>
<evidence type="ECO:0000256" key="5">
    <source>
        <dbReference type="ARBA" id="ARBA00022777"/>
    </source>
</evidence>
<dbReference type="Proteomes" id="UP001161325">
    <property type="component" value="Unassembled WGS sequence"/>
</dbReference>